<protein>
    <submittedName>
        <fullName evidence="1">Uncharacterized protein</fullName>
    </submittedName>
</protein>
<dbReference type="AlphaFoldDB" id="A0A5J6PX36"/>
<accession>A0A5J6PX36</accession>
<name>A0A5J6PX36_9NEIS</name>
<dbReference type="KEGG" id="nzl:D0T92_03360"/>
<evidence type="ECO:0000313" key="2">
    <source>
        <dbReference type="Proteomes" id="UP000325713"/>
    </source>
</evidence>
<gene>
    <name evidence="1" type="ORF">D0T92_03360</name>
</gene>
<dbReference type="Proteomes" id="UP000325713">
    <property type="component" value="Chromosome"/>
</dbReference>
<dbReference type="OrthoDB" id="9810140at2"/>
<reference evidence="1 2" key="1">
    <citation type="submission" date="2018-08" db="EMBL/GenBank/DDBJ databases">
        <title>Neisseria zalophi ATCC BAA-2455 complete genome.</title>
        <authorList>
            <person name="Veseli I.A."/>
            <person name="Buttler R."/>
            <person name="Mascarenhas dos Santos A.C."/>
            <person name="Pombert J.-F."/>
        </authorList>
    </citation>
    <scope>NUCLEOTIDE SEQUENCE [LARGE SCALE GENOMIC DNA]</scope>
    <source>
        <strain evidence="1 2">ATCC BAA-2455</strain>
    </source>
</reference>
<organism evidence="1 2">
    <name type="scientific">Neisseria zalophi</name>
    <dbReference type="NCBI Taxonomy" id="640030"/>
    <lineage>
        <taxon>Bacteria</taxon>
        <taxon>Pseudomonadati</taxon>
        <taxon>Pseudomonadota</taxon>
        <taxon>Betaproteobacteria</taxon>
        <taxon>Neisseriales</taxon>
        <taxon>Neisseriaceae</taxon>
        <taxon>Neisseria</taxon>
    </lineage>
</organism>
<keyword evidence="2" id="KW-1185">Reference proteome</keyword>
<dbReference type="EMBL" id="CP031700">
    <property type="protein sequence ID" value="QEY25673.1"/>
    <property type="molecule type" value="Genomic_DNA"/>
</dbReference>
<dbReference type="RefSeq" id="WP_151050212.1">
    <property type="nucleotide sequence ID" value="NZ_CP031700.1"/>
</dbReference>
<sequence>MTNNANIALTVPAKRYFTLHEMCELLQISPAQFAQWQHENGVVVGYGGNHYSRSDVVKLLKLKDTFAPFVDPFNHNALDASGQPAIQAEEMRAELEKMLGGIEKVLAS</sequence>
<evidence type="ECO:0000313" key="1">
    <source>
        <dbReference type="EMBL" id="QEY25673.1"/>
    </source>
</evidence>
<proteinExistence type="predicted"/>